<dbReference type="Proteomes" id="UP000646827">
    <property type="component" value="Unassembled WGS sequence"/>
</dbReference>
<reference evidence="2 3" key="1">
    <citation type="submission" date="2020-12" db="EMBL/GenBank/DDBJ databases">
        <title>Metabolic potential, ecology and presence of endohyphal bacteria is reflected in genomic diversity of Mucoromycotina.</title>
        <authorList>
            <person name="Muszewska A."/>
            <person name="Okrasinska A."/>
            <person name="Steczkiewicz K."/>
            <person name="Drgas O."/>
            <person name="Orlowska M."/>
            <person name="Perlinska-Lenart U."/>
            <person name="Aleksandrzak-Piekarczyk T."/>
            <person name="Szatraj K."/>
            <person name="Zielenkiewicz U."/>
            <person name="Pilsyk S."/>
            <person name="Malc E."/>
            <person name="Mieczkowski P."/>
            <person name="Kruszewska J.S."/>
            <person name="Biernat P."/>
            <person name="Pawlowska J."/>
        </authorList>
    </citation>
    <scope>NUCLEOTIDE SEQUENCE [LARGE SCALE GENOMIC DNA]</scope>
    <source>
        <strain evidence="2 3">CBS 142.35</strain>
    </source>
</reference>
<keyword evidence="3" id="KW-1185">Reference proteome</keyword>
<feature type="signal peptide" evidence="1">
    <location>
        <begin position="1"/>
        <end position="23"/>
    </location>
</feature>
<gene>
    <name evidence="2" type="ORF">INT45_000876</name>
</gene>
<dbReference type="AlphaFoldDB" id="A0A8H7S6G6"/>
<sequence length="91" mass="9997">MRSFISITLVAGLALLSISSTFATTPVDQQGGAIQGSVNTAPRGLGRKRLVEDTNDCADSDKEKQSCCEECYSHPSWGRRDREDCLDTCYY</sequence>
<comment type="caution">
    <text evidence="2">The sequence shown here is derived from an EMBL/GenBank/DDBJ whole genome shotgun (WGS) entry which is preliminary data.</text>
</comment>
<feature type="chain" id="PRO_5034416713" evidence="1">
    <location>
        <begin position="24"/>
        <end position="91"/>
    </location>
</feature>
<evidence type="ECO:0000256" key="1">
    <source>
        <dbReference type="SAM" id="SignalP"/>
    </source>
</evidence>
<organism evidence="2 3">
    <name type="scientific">Circinella minor</name>
    <dbReference type="NCBI Taxonomy" id="1195481"/>
    <lineage>
        <taxon>Eukaryota</taxon>
        <taxon>Fungi</taxon>
        <taxon>Fungi incertae sedis</taxon>
        <taxon>Mucoromycota</taxon>
        <taxon>Mucoromycotina</taxon>
        <taxon>Mucoromycetes</taxon>
        <taxon>Mucorales</taxon>
        <taxon>Lichtheimiaceae</taxon>
        <taxon>Circinella</taxon>
    </lineage>
</organism>
<keyword evidence="1" id="KW-0732">Signal</keyword>
<name>A0A8H7S6G6_9FUNG</name>
<evidence type="ECO:0000313" key="3">
    <source>
        <dbReference type="Proteomes" id="UP000646827"/>
    </source>
</evidence>
<proteinExistence type="predicted"/>
<protein>
    <submittedName>
        <fullName evidence="2">Uncharacterized protein</fullName>
    </submittedName>
</protein>
<evidence type="ECO:0000313" key="2">
    <source>
        <dbReference type="EMBL" id="KAG2223556.1"/>
    </source>
</evidence>
<dbReference type="EMBL" id="JAEPRB010000059">
    <property type="protein sequence ID" value="KAG2223556.1"/>
    <property type="molecule type" value="Genomic_DNA"/>
</dbReference>
<accession>A0A8H7S6G6</accession>